<proteinExistence type="predicted"/>
<dbReference type="RefSeq" id="WP_344659014.1">
    <property type="nucleotide sequence ID" value="NZ_BAAAQM010000025.1"/>
</dbReference>
<sequence length="206" mass="22294">MKDLTDSAVVLGTLADGTEVLAVTVEAGTARQAWEALRERHAETGLWPFLIDQEGPTLPDRLPAAGTVRERHRGAAEIFARASLMSIVFHDGPERAENAESLSAAEATATSIGLIAAEWGGVEIPGLLDWDGAPGVSGLEHTAVLADWHRRFGAQLLTLTRDRIELEVPRPPRDGEEVKAVAGEQVGYCQSVPFQASGPRWSFHWR</sequence>
<name>A0ABN2S1J5_9ACTN</name>
<accession>A0ABN2S1J5</accession>
<protein>
    <recommendedName>
        <fullName evidence="1">DUF4253 domain-containing protein</fullName>
    </recommendedName>
</protein>
<organism evidence="2 3">
    <name type="scientific">Catenulispora subtropica</name>
    <dbReference type="NCBI Taxonomy" id="450798"/>
    <lineage>
        <taxon>Bacteria</taxon>
        <taxon>Bacillati</taxon>
        <taxon>Actinomycetota</taxon>
        <taxon>Actinomycetes</taxon>
        <taxon>Catenulisporales</taxon>
        <taxon>Catenulisporaceae</taxon>
        <taxon>Catenulispora</taxon>
    </lineage>
</organism>
<feature type="domain" description="DUF4253" evidence="1">
    <location>
        <begin position="120"/>
        <end position="196"/>
    </location>
</feature>
<evidence type="ECO:0000313" key="2">
    <source>
        <dbReference type="EMBL" id="GAA1978764.1"/>
    </source>
</evidence>
<dbReference type="Pfam" id="PF14062">
    <property type="entry name" value="DUF4253"/>
    <property type="match status" value="1"/>
</dbReference>
<evidence type="ECO:0000259" key="1">
    <source>
        <dbReference type="Pfam" id="PF14062"/>
    </source>
</evidence>
<keyword evidence="3" id="KW-1185">Reference proteome</keyword>
<gene>
    <name evidence="2" type="ORF">GCM10009838_44500</name>
</gene>
<dbReference type="EMBL" id="BAAAQM010000025">
    <property type="protein sequence ID" value="GAA1978764.1"/>
    <property type="molecule type" value="Genomic_DNA"/>
</dbReference>
<dbReference type="Proteomes" id="UP001499854">
    <property type="component" value="Unassembled WGS sequence"/>
</dbReference>
<reference evidence="2 3" key="1">
    <citation type="journal article" date="2019" name="Int. J. Syst. Evol. Microbiol.">
        <title>The Global Catalogue of Microorganisms (GCM) 10K type strain sequencing project: providing services to taxonomists for standard genome sequencing and annotation.</title>
        <authorList>
            <consortium name="The Broad Institute Genomics Platform"/>
            <consortium name="The Broad Institute Genome Sequencing Center for Infectious Disease"/>
            <person name="Wu L."/>
            <person name="Ma J."/>
        </authorList>
    </citation>
    <scope>NUCLEOTIDE SEQUENCE [LARGE SCALE GENOMIC DNA]</scope>
    <source>
        <strain evidence="2 3">JCM 16013</strain>
    </source>
</reference>
<comment type="caution">
    <text evidence="2">The sequence shown here is derived from an EMBL/GenBank/DDBJ whole genome shotgun (WGS) entry which is preliminary data.</text>
</comment>
<dbReference type="InterPro" id="IPR025349">
    <property type="entry name" value="DUF4253"/>
</dbReference>
<evidence type="ECO:0000313" key="3">
    <source>
        <dbReference type="Proteomes" id="UP001499854"/>
    </source>
</evidence>